<keyword evidence="4" id="KW-1185">Reference proteome</keyword>
<feature type="chain" id="PRO_5031173048" evidence="2">
    <location>
        <begin position="24"/>
        <end position="318"/>
    </location>
</feature>
<evidence type="ECO:0000313" key="4">
    <source>
        <dbReference type="Proteomes" id="UP000568664"/>
    </source>
</evidence>
<dbReference type="AlphaFoldDB" id="A0A7Y0LB75"/>
<feature type="signal peptide" evidence="2">
    <location>
        <begin position="1"/>
        <end position="23"/>
    </location>
</feature>
<proteinExistence type="inferred from homology"/>
<evidence type="ECO:0000313" key="3">
    <source>
        <dbReference type="EMBL" id="NMP31117.1"/>
    </source>
</evidence>
<comment type="similarity">
    <text evidence="1">Belongs to the TolB family.</text>
</comment>
<sequence length="318" mass="35529">MHNNKYSKLKVTLLSVFAVSLVAGCKINDAEAKLPFSIVYGSKTAQDKNKSIYISDEEGKRRIKIVGATLSDGYPAVSASGKQLAFYGKYDKYKTWSIHTVDLDGQNVRRLTHKKNVWDSSPTWSPNGQMIAFAREYRGDDGQFLGEIWLMNADGTNKRQIKALKGSSPEFMPDGRLLYQTMTEPNQISIANIDGTEKTQLTNDDSNNYHPKISPDGKHIAYLANRDGNQEVYVMDINGRNQRRITKNYISEWDPAWSLDGSKVLFSSQNVHGFYDIYKANQDGSQIEKVVENASQAAGLFGVNSSVLEALVGNINHQ</sequence>
<dbReference type="EMBL" id="JABBXH010000002">
    <property type="protein sequence ID" value="NMP31117.1"/>
    <property type="molecule type" value="Genomic_DNA"/>
</dbReference>
<comment type="caution">
    <text evidence="3">The sequence shown here is derived from an EMBL/GenBank/DDBJ whole genome shotgun (WGS) entry which is preliminary data.</text>
</comment>
<gene>
    <name evidence="3" type="ORF">HII17_06020</name>
</gene>
<keyword evidence="2" id="KW-0732">Signal</keyword>
<dbReference type="PROSITE" id="PS51257">
    <property type="entry name" value="PROKAR_LIPOPROTEIN"/>
    <property type="match status" value="1"/>
</dbReference>
<dbReference type="SUPFAM" id="SSF69304">
    <property type="entry name" value="Tricorn protease N-terminal domain"/>
    <property type="match status" value="1"/>
</dbReference>
<dbReference type="RefSeq" id="WP_169074456.1">
    <property type="nucleotide sequence ID" value="NZ_JABBXH010000002.1"/>
</dbReference>
<dbReference type="PANTHER" id="PTHR36842:SF1">
    <property type="entry name" value="PROTEIN TOLB"/>
    <property type="match status" value="1"/>
</dbReference>
<dbReference type="Proteomes" id="UP000568664">
    <property type="component" value="Unassembled WGS sequence"/>
</dbReference>
<dbReference type="InterPro" id="IPR011042">
    <property type="entry name" value="6-blade_b-propeller_TolB-like"/>
</dbReference>
<accession>A0A7Y0LB75</accession>
<protein>
    <submittedName>
        <fullName evidence="3">DUF5050 domain-containing protein</fullName>
    </submittedName>
</protein>
<dbReference type="Pfam" id="PF07676">
    <property type="entry name" value="PD40"/>
    <property type="match status" value="1"/>
</dbReference>
<dbReference type="PANTHER" id="PTHR36842">
    <property type="entry name" value="PROTEIN TOLB HOMOLOG"/>
    <property type="match status" value="1"/>
</dbReference>
<evidence type="ECO:0000256" key="2">
    <source>
        <dbReference type="SAM" id="SignalP"/>
    </source>
</evidence>
<dbReference type="Pfam" id="PF26549">
    <property type="entry name" value="Tricorn_N"/>
    <property type="match status" value="1"/>
</dbReference>
<dbReference type="Gene3D" id="2.120.10.30">
    <property type="entry name" value="TolB, C-terminal domain"/>
    <property type="match status" value="1"/>
</dbReference>
<organism evidence="3 4">
    <name type="scientific">Thalassotalea algicola</name>
    <dbReference type="NCBI Taxonomy" id="2716224"/>
    <lineage>
        <taxon>Bacteria</taxon>
        <taxon>Pseudomonadati</taxon>
        <taxon>Pseudomonadota</taxon>
        <taxon>Gammaproteobacteria</taxon>
        <taxon>Alteromonadales</taxon>
        <taxon>Colwelliaceae</taxon>
        <taxon>Thalassotalea</taxon>
    </lineage>
</organism>
<dbReference type="InterPro" id="IPR011659">
    <property type="entry name" value="WD40"/>
</dbReference>
<dbReference type="Gene3D" id="2.120.10.60">
    <property type="entry name" value="Tricorn protease N-terminal domain"/>
    <property type="match status" value="1"/>
</dbReference>
<evidence type="ECO:0000256" key="1">
    <source>
        <dbReference type="ARBA" id="ARBA00009820"/>
    </source>
</evidence>
<name>A0A7Y0LB75_9GAMM</name>
<reference evidence="3 4" key="1">
    <citation type="submission" date="2020-04" db="EMBL/GenBank/DDBJ databases">
        <title>Thalassotalea sp. M1531, isolated from the surface of marine red alga.</title>
        <authorList>
            <person name="Pang L."/>
            <person name="Lu D.-C."/>
        </authorList>
    </citation>
    <scope>NUCLEOTIDE SEQUENCE [LARGE SCALE GENOMIC DNA]</scope>
    <source>
        <strain evidence="3 4">M1531</strain>
    </source>
</reference>